<dbReference type="AlphaFoldDB" id="A0A4D6NPM4"/>
<feature type="compositionally biased region" description="Polar residues" evidence="1">
    <location>
        <begin position="10"/>
        <end position="19"/>
    </location>
</feature>
<accession>A0A4D6NPM4</accession>
<name>A0A4D6NPM4_VIGUN</name>
<evidence type="ECO:0000313" key="3">
    <source>
        <dbReference type="Proteomes" id="UP000501690"/>
    </source>
</evidence>
<evidence type="ECO:0000313" key="2">
    <source>
        <dbReference type="EMBL" id="QCE15278.1"/>
    </source>
</evidence>
<protein>
    <submittedName>
        <fullName evidence="2">Uncharacterized protein</fullName>
    </submittedName>
</protein>
<dbReference type="Proteomes" id="UP000501690">
    <property type="component" value="Linkage Group LG11"/>
</dbReference>
<keyword evidence="3" id="KW-1185">Reference proteome</keyword>
<gene>
    <name evidence="2" type="ORF">DEO72_LG11g2287</name>
</gene>
<reference evidence="2 3" key="1">
    <citation type="submission" date="2019-04" db="EMBL/GenBank/DDBJ databases">
        <title>An improved genome assembly and genetic linkage map for asparagus bean, Vigna unguiculata ssp. sesquipedialis.</title>
        <authorList>
            <person name="Xia Q."/>
            <person name="Zhang R."/>
            <person name="Dong Y."/>
        </authorList>
    </citation>
    <scope>NUCLEOTIDE SEQUENCE [LARGE SCALE GENOMIC DNA]</scope>
    <source>
        <tissue evidence="2">Leaf</tissue>
    </source>
</reference>
<feature type="compositionally biased region" description="Polar residues" evidence="1">
    <location>
        <begin position="41"/>
        <end position="83"/>
    </location>
</feature>
<proteinExistence type="predicted"/>
<organism evidence="2 3">
    <name type="scientific">Vigna unguiculata</name>
    <name type="common">Cowpea</name>
    <dbReference type="NCBI Taxonomy" id="3917"/>
    <lineage>
        <taxon>Eukaryota</taxon>
        <taxon>Viridiplantae</taxon>
        <taxon>Streptophyta</taxon>
        <taxon>Embryophyta</taxon>
        <taxon>Tracheophyta</taxon>
        <taxon>Spermatophyta</taxon>
        <taxon>Magnoliopsida</taxon>
        <taxon>eudicotyledons</taxon>
        <taxon>Gunneridae</taxon>
        <taxon>Pentapetalae</taxon>
        <taxon>rosids</taxon>
        <taxon>fabids</taxon>
        <taxon>Fabales</taxon>
        <taxon>Fabaceae</taxon>
        <taxon>Papilionoideae</taxon>
        <taxon>50 kb inversion clade</taxon>
        <taxon>NPAAA clade</taxon>
        <taxon>indigoferoid/millettioid clade</taxon>
        <taxon>Phaseoleae</taxon>
        <taxon>Vigna</taxon>
    </lineage>
</organism>
<evidence type="ECO:0000256" key="1">
    <source>
        <dbReference type="SAM" id="MobiDB-lite"/>
    </source>
</evidence>
<dbReference type="EMBL" id="CP039355">
    <property type="protein sequence ID" value="QCE15278.1"/>
    <property type="molecule type" value="Genomic_DNA"/>
</dbReference>
<sequence length="83" mass="9276">MTEALRVAVTNATVSSPAFTQRHYRRHLWQPEQSPPREHPPSSQQQLRTSTFSNAPSTTKNSAKVGSSITNSTSNAQRRNVRD</sequence>
<feature type="region of interest" description="Disordered" evidence="1">
    <location>
        <begin position="1"/>
        <end position="83"/>
    </location>
</feature>